<sequence>MVLVNSVSIQRVWDVERVGGEGGVGDHGAVEGDGRGHALDAELAQRAGGALEGLLAGGAGDDQLGEEGVPRPGR</sequence>
<evidence type="ECO:0000313" key="3">
    <source>
        <dbReference type="Proteomes" id="UP001501102"/>
    </source>
</evidence>
<accession>A0ABN3WHJ3</accession>
<gene>
    <name evidence="2" type="ORF">GCM10020221_09180</name>
</gene>
<dbReference type="EMBL" id="BAAAXZ010000034">
    <property type="protein sequence ID" value="GAA2915591.1"/>
    <property type="molecule type" value="Genomic_DNA"/>
</dbReference>
<dbReference type="Proteomes" id="UP001501102">
    <property type="component" value="Unassembled WGS sequence"/>
</dbReference>
<protein>
    <submittedName>
        <fullName evidence="2">Uncharacterized protein</fullName>
    </submittedName>
</protein>
<comment type="caution">
    <text evidence="2">The sequence shown here is derived from an EMBL/GenBank/DDBJ whole genome shotgun (WGS) entry which is preliminary data.</text>
</comment>
<feature type="region of interest" description="Disordered" evidence="1">
    <location>
        <begin position="55"/>
        <end position="74"/>
    </location>
</feature>
<name>A0ABN3WHJ3_STRTU</name>
<evidence type="ECO:0000256" key="1">
    <source>
        <dbReference type="SAM" id="MobiDB-lite"/>
    </source>
</evidence>
<reference evidence="2 3" key="1">
    <citation type="journal article" date="2019" name="Int. J. Syst. Evol. Microbiol.">
        <title>The Global Catalogue of Microorganisms (GCM) 10K type strain sequencing project: providing services to taxonomists for standard genome sequencing and annotation.</title>
        <authorList>
            <consortium name="The Broad Institute Genomics Platform"/>
            <consortium name="The Broad Institute Genome Sequencing Center for Infectious Disease"/>
            <person name="Wu L."/>
            <person name="Ma J."/>
        </authorList>
    </citation>
    <scope>NUCLEOTIDE SEQUENCE [LARGE SCALE GENOMIC DNA]</scope>
    <source>
        <strain evidence="2 3">JCM 4087</strain>
    </source>
</reference>
<organism evidence="2 3">
    <name type="scientific">Streptomyces thioluteus</name>
    <dbReference type="NCBI Taxonomy" id="66431"/>
    <lineage>
        <taxon>Bacteria</taxon>
        <taxon>Bacillati</taxon>
        <taxon>Actinomycetota</taxon>
        <taxon>Actinomycetes</taxon>
        <taxon>Kitasatosporales</taxon>
        <taxon>Streptomycetaceae</taxon>
        <taxon>Streptomyces</taxon>
    </lineage>
</organism>
<proteinExistence type="predicted"/>
<evidence type="ECO:0000313" key="2">
    <source>
        <dbReference type="EMBL" id="GAA2915591.1"/>
    </source>
</evidence>
<keyword evidence="3" id="KW-1185">Reference proteome</keyword>